<accession>A0A085MKA3</accession>
<evidence type="ECO:0000313" key="3">
    <source>
        <dbReference type="Proteomes" id="UP000030764"/>
    </source>
</evidence>
<organism evidence="1 3">
    <name type="scientific">Trichuris suis</name>
    <name type="common">pig whipworm</name>
    <dbReference type="NCBI Taxonomy" id="68888"/>
    <lineage>
        <taxon>Eukaryota</taxon>
        <taxon>Metazoa</taxon>
        <taxon>Ecdysozoa</taxon>
        <taxon>Nematoda</taxon>
        <taxon>Enoplea</taxon>
        <taxon>Dorylaimia</taxon>
        <taxon>Trichinellida</taxon>
        <taxon>Trichuridae</taxon>
        <taxon>Trichuris</taxon>
    </lineage>
</organism>
<evidence type="ECO:0000313" key="2">
    <source>
        <dbReference type="EMBL" id="KFD72268.1"/>
    </source>
</evidence>
<proteinExistence type="predicted"/>
<dbReference type="EMBL" id="KL367478">
    <property type="protein sequence ID" value="KFD72268.1"/>
    <property type="molecule type" value="Genomic_DNA"/>
</dbReference>
<protein>
    <submittedName>
        <fullName evidence="1">Uncharacterized protein</fullName>
    </submittedName>
</protein>
<dbReference type="AlphaFoldDB" id="A0A085MKA3"/>
<keyword evidence="3" id="KW-1185">Reference proteome</keyword>
<sequence>MLSVSDFPFLRGRNEREGASENLRQSKCLDNNPTWRLDWLKLSLHAFTSLTVSTEGRQVAALRDADTTNVGTLSWKNVLRAICKPQFCPEAKSSNRRVPGTANSWSEAVALLGHGYTRWPFGID</sequence>
<reference evidence="1 3" key="1">
    <citation type="journal article" date="2014" name="Nat. Genet.">
        <title>Genome and transcriptome of the porcine whipworm Trichuris suis.</title>
        <authorList>
            <person name="Jex A.R."/>
            <person name="Nejsum P."/>
            <person name="Schwarz E.M."/>
            <person name="Hu L."/>
            <person name="Young N.D."/>
            <person name="Hall R.S."/>
            <person name="Korhonen P.K."/>
            <person name="Liao S."/>
            <person name="Thamsborg S."/>
            <person name="Xia J."/>
            <person name="Xu P."/>
            <person name="Wang S."/>
            <person name="Scheerlinck J.P."/>
            <person name="Hofmann A."/>
            <person name="Sternberg P.W."/>
            <person name="Wang J."/>
            <person name="Gasser R.B."/>
        </authorList>
    </citation>
    <scope>NUCLEOTIDE SEQUENCE [LARGE SCALE GENOMIC DNA]</scope>
    <source>
        <strain evidence="2">DCEP-RM93F</strain>
        <strain evidence="1">DCEP-RM93M</strain>
    </source>
</reference>
<dbReference type="Proteomes" id="UP000030758">
    <property type="component" value="Unassembled WGS sequence"/>
</dbReference>
<name>A0A085MKA3_9BILA</name>
<gene>
    <name evidence="1" type="ORF">M513_01319</name>
    <name evidence="2" type="ORF">M514_01319</name>
</gene>
<evidence type="ECO:0000313" key="1">
    <source>
        <dbReference type="EMBL" id="KFD57649.1"/>
    </source>
</evidence>
<dbReference type="Proteomes" id="UP000030764">
    <property type="component" value="Unassembled WGS sequence"/>
</dbReference>
<feature type="non-terminal residue" evidence="1">
    <location>
        <position position="124"/>
    </location>
</feature>
<dbReference type="EMBL" id="KL363187">
    <property type="protein sequence ID" value="KFD57649.1"/>
    <property type="molecule type" value="Genomic_DNA"/>
</dbReference>